<dbReference type="InterPro" id="IPR011990">
    <property type="entry name" value="TPR-like_helical_dom_sf"/>
</dbReference>
<dbReference type="Pfam" id="PF08238">
    <property type="entry name" value="Sel1"/>
    <property type="match status" value="7"/>
</dbReference>
<dbReference type="SUPFAM" id="SSF81901">
    <property type="entry name" value="HCP-like"/>
    <property type="match status" value="4"/>
</dbReference>
<reference evidence="2 3" key="2">
    <citation type="journal article" date="2012" name="Int. J. Syst. Evol. Microbiol.">
        <title>Magnetococcus marinus gen. nov., sp. nov., a marine, magnetotactic bacterium that represents a novel lineage (Magnetococcaceae fam. nov.; Magnetococcales ord. nov.) at the base of the Alphaproteobacteria.</title>
        <authorList>
            <person name="Bazylinski D.A."/>
            <person name="Williams T.J."/>
            <person name="Lefevre C.T."/>
            <person name="Berg R.J."/>
            <person name="Zhang C.L."/>
            <person name="Bowser S.S."/>
            <person name="Dean A.J."/>
            <person name="Beveridge T.J."/>
        </authorList>
    </citation>
    <scope>NUCLEOTIDE SEQUENCE [LARGE SCALE GENOMIC DNA]</scope>
    <source>
        <strain evidence="3">ATCC BAA-1437 / JCM 17883 / MC-1</strain>
    </source>
</reference>
<organism evidence="2 3">
    <name type="scientific">Magnetococcus marinus (strain ATCC BAA-1437 / JCM 17883 / MC-1)</name>
    <dbReference type="NCBI Taxonomy" id="156889"/>
    <lineage>
        <taxon>Bacteria</taxon>
        <taxon>Pseudomonadati</taxon>
        <taxon>Pseudomonadota</taxon>
        <taxon>Magnetococcia</taxon>
        <taxon>Magnetococcales</taxon>
        <taxon>Magnetococcaceae</taxon>
        <taxon>Magnetococcus</taxon>
    </lineage>
</organism>
<dbReference type="PANTHER" id="PTHR11102">
    <property type="entry name" value="SEL-1-LIKE PROTEIN"/>
    <property type="match status" value="1"/>
</dbReference>
<dbReference type="EMBL" id="CP000471">
    <property type="protein sequence ID" value="ABK43941.1"/>
    <property type="molecule type" value="Genomic_DNA"/>
</dbReference>
<keyword evidence="3" id="KW-1185">Reference proteome</keyword>
<feature type="compositionally biased region" description="Low complexity" evidence="1">
    <location>
        <begin position="258"/>
        <end position="286"/>
    </location>
</feature>
<dbReference type="AlphaFoldDB" id="A0L7J8"/>
<dbReference type="Gene3D" id="1.25.40.10">
    <property type="entry name" value="Tetratricopeptide repeat domain"/>
    <property type="match status" value="4"/>
</dbReference>
<dbReference type="KEGG" id="mgm:Mmc1_1430"/>
<name>A0L7J8_MAGMM</name>
<feature type="region of interest" description="Disordered" evidence="1">
    <location>
        <begin position="201"/>
        <end position="312"/>
    </location>
</feature>
<dbReference type="eggNOG" id="COG3266">
    <property type="taxonomic scope" value="Bacteria"/>
</dbReference>
<dbReference type="HOGENOM" id="CLU_311649_0_0_5"/>
<dbReference type="PANTHER" id="PTHR11102:SF160">
    <property type="entry name" value="ERAD-ASSOCIATED E3 UBIQUITIN-PROTEIN LIGASE COMPONENT HRD3"/>
    <property type="match status" value="1"/>
</dbReference>
<protein>
    <submittedName>
        <fullName evidence="2">Sel1 domain protein repeat-containing protein</fullName>
    </submittedName>
</protein>
<dbReference type="STRING" id="156889.Mmc1_1430"/>
<dbReference type="OrthoDB" id="112232at2"/>
<dbReference type="eggNOG" id="COG0790">
    <property type="taxonomic scope" value="Bacteria"/>
</dbReference>
<dbReference type="RefSeq" id="WP_011713094.1">
    <property type="nucleotide sequence ID" value="NC_008576.1"/>
</dbReference>
<reference evidence="3" key="1">
    <citation type="journal article" date="2009" name="Appl. Environ. Microbiol.">
        <title>Complete genome sequence of the chemolithoautotrophic marine magnetotactic coccus strain MC-1.</title>
        <authorList>
            <person name="Schubbe S."/>
            <person name="Williams T.J."/>
            <person name="Xie G."/>
            <person name="Kiss H.E."/>
            <person name="Brettin T.S."/>
            <person name="Martinez D."/>
            <person name="Ross C.A."/>
            <person name="Schuler D."/>
            <person name="Cox B.L."/>
            <person name="Nealson K.H."/>
            <person name="Bazylinski D.A."/>
        </authorList>
    </citation>
    <scope>NUCLEOTIDE SEQUENCE [LARGE SCALE GENOMIC DNA]</scope>
    <source>
        <strain evidence="3">ATCC BAA-1437 / JCM 17883 / MC-1</strain>
    </source>
</reference>
<dbReference type="SMART" id="SM00671">
    <property type="entry name" value="SEL1"/>
    <property type="match status" value="8"/>
</dbReference>
<evidence type="ECO:0000313" key="3">
    <source>
        <dbReference type="Proteomes" id="UP000002586"/>
    </source>
</evidence>
<evidence type="ECO:0000313" key="2">
    <source>
        <dbReference type="EMBL" id="ABK43941.1"/>
    </source>
</evidence>
<dbReference type="Proteomes" id="UP000002586">
    <property type="component" value="Chromosome"/>
</dbReference>
<proteinExistence type="predicted"/>
<dbReference type="InterPro" id="IPR050767">
    <property type="entry name" value="Sel1_AlgK"/>
</dbReference>
<accession>A0L7J8</accession>
<dbReference type="InterPro" id="IPR006597">
    <property type="entry name" value="Sel1-like"/>
</dbReference>
<evidence type="ECO:0000256" key="1">
    <source>
        <dbReference type="SAM" id="MobiDB-lite"/>
    </source>
</evidence>
<feature type="compositionally biased region" description="Low complexity" evidence="1">
    <location>
        <begin position="201"/>
        <end position="229"/>
    </location>
</feature>
<gene>
    <name evidence="2" type="ordered locus">Mmc1_1430</name>
</gene>
<feature type="compositionally biased region" description="Low complexity" evidence="1">
    <location>
        <begin position="299"/>
        <end position="312"/>
    </location>
</feature>
<sequence precursor="true">MMRTPLSLAIAACIFSPLLLTLVWLQPLHAEELSAEALYRQGYRYFYGQGGVAVDQKQAFQYYQHAGNLGHPAAQYATGWMLMTGRGIAKNHVEALPWLEKAASSGDAKAQYFTGMLKLQGEGITPEPSQAVDWITQAANQNYAIAQRRLGLLYQQGKHVALDPKRSHDWLEKAAAQGDAQAKQLLYATKVARYHPPVAAPAAGGNAASTSTPPPAVAAKRPGNKAAAATQPSTPHSPVQASTPARQPVVTAPTTRQPAANSTAAVTTPTAPTPAVTTPAASQPAALNFTEQRYPGPTPSAATPAPSSTALAPVQSRINQPTPMAAVAPHVAAAPPSPMAAMAPYVAAAPPSPMAAMAPYVAAAPPSPMATLATDEIPVQADLAMAPDSARLPEPINLKQLTVAQTVSSPPPLLSNLPASWLQRKQMLRYKFRQWVPEESNYPASFHYFLAVKQHLTRAKAEPQQLNDAVALTLLYTEEGGPQPADWLFTLPPQMFDAQQQERVVEELQMRADEGSPAANYFLGMRQLHHDGDLKQGVARIEQSATHGFPLAQHRMFLLHLQGPDAYRDPAKALAWGEKAAAHQQLETQARLGLEQLTGNWLHKDQHAGLTHLRQVAQADDGAALRALQEALNPKGVNYPDAPALLTHTLQWLRNYGAHQGRDYDLVMQLFLRQEPPLNLIQRLERLPAPAPVAQGQALEPLVEEDFDQLSQHIDRLWRRHYGDQQALQAQQTALPARALSPKLLETLEQAAFNNIPQAQQRLAHLYLTGIWVKRDLDKARYWLFRHARSGNEPDQARSQGLLALLMDAQLGQRSVTAQGWMNRAQKWNFLALLDGVLLSKPDLAILPSTPYKSSSRTLDGLYRKSALGLYQLKKGGNPAPLLQGIHQAAKQGHAQAQFVLGLLYLDGIGLEASPSKATHWHQLALAQGYQRSPLQVADAMR</sequence>
<feature type="compositionally biased region" description="Polar residues" evidence="1">
    <location>
        <begin position="230"/>
        <end position="245"/>
    </location>
</feature>